<evidence type="ECO:0000259" key="4">
    <source>
        <dbReference type="PROSITE" id="PS50305"/>
    </source>
</evidence>
<accession>A0A485LJ41</accession>
<dbReference type="OrthoDB" id="424302at2759"/>
<feature type="binding site" evidence="3">
    <location>
        <position position="156"/>
    </location>
    <ligand>
        <name>Zn(2+)</name>
        <dbReference type="ChEBI" id="CHEBI:29105"/>
    </ligand>
</feature>
<dbReference type="InterPro" id="IPR026590">
    <property type="entry name" value="Ssirtuin_cat_dom"/>
</dbReference>
<reference evidence="6 7" key="1">
    <citation type="submission" date="2019-03" db="EMBL/GenBank/DDBJ databases">
        <authorList>
            <person name="Gaulin E."/>
            <person name="Dumas B."/>
        </authorList>
    </citation>
    <scope>NUCLEOTIDE SEQUENCE [LARGE SCALE GENOMIC DNA]</scope>
    <source>
        <strain evidence="6">CBS 568.67</strain>
    </source>
</reference>
<sequence>MATWGLTAHSSIFAEKIHAADFLLVTTGAGFSADSGLPVYMYAMDIANVDAYSRMGVEYHDLCDPCWIHNDLPVFYGFWGDCFNMYRDTTPHGGYEILQRWKERVTSKDGAPTLDTESATTEPFFTYTSNVDAHFLKYFRANETFEIHGNTENWQCSDQSCEKIWQLPVDFRFTIDKDTMLAQETNNFAYVCDLTTFISHCRDTSSFLKCEDCGAPARPNVLMFGDGDWLENSNENERYNEWLAAVRYALQQDATKRLVILEIGCGTRVPTVRMHSEGVLLQVLKKTLHTYKETGHYQVELIRVNPVMEPDVYKWQSRSKDKMPSPMLKINGYGLATLRAIDDALALLDETA</sequence>
<keyword evidence="3" id="KW-0479">Metal-binding</keyword>
<dbReference type="PANTHER" id="PTHR48252:SF77">
    <property type="entry name" value="HISTONE DEACETYLASE DOMAIN-CONTAINING PROTEIN"/>
    <property type="match status" value="1"/>
</dbReference>
<protein>
    <submittedName>
        <fullName evidence="6">Aste57867_22019 protein</fullName>
    </submittedName>
</protein>
<dbReference type="EMBL" id="CAADRA010007040">
    <property type="protein sequence ID" value="VFT98687.1"/>
    <property type="molecule type" value="Genomic_DNA"/>
</dbReference>
<evidence type="ECO:0000256" key="3">
    <source>
        <dbReference type="PROSITE-ProRule" id="PRU00236"/>
    </source>
</evidence>
<reference evidence="5" key="2">
    <citation type="submission" date="2019-06" db="EMBL/GenBank/DDBJ databases">
        <title>Genomics analysis of Aphanomyces spp. identifies a new class of oomycete effector associated with host adaptation.</title>
        <authorList>
            <person name="Gaulin E."/>
        </authorList>
    </citation>
    <scope>NUCLEOTIDE SEQUENCE</scope>
    <source>
        <strain evidence="5">CBS 578.67</strain>
    </source>
</reference>
<feature type="binding site" evidence="3">
    <location>
        <position position="161"/>
    </location>
    <ligand>
        <name>Zn(2+)</name>
        <dbReference type="ChEBI" id="CHEBI:29105"/>
    </ligand>
</feature>
<name>A0A485LJ41_9STRA</name>
<keyword evidence="2" id="KW-0520">NAD</keyword>
<organism evidence="6 7">
    <name type="scientific">Aphanomyces stellatus</name>
    <dbReference type="NCBI Taxonomy" id="120398"/>
    <lineage>
        <taxon>Eukaryota</taxon>
        <taxon>Sar</taxon>
        <taxon>Stramenopiles</taxon>
        <taxon>Oomycota</taxon>
        <taxon>Saprolegniomycetes</taxon>
        <taxon>Saprolegniales</taxon>
        <taxon>Verrucalvaceae</taxon>
        <taxon>Aphanomyces</taxon>
    </lineage>
</organism>
<evidence type="ECO:0000313" key="5">
    <source>
        <dbReference type="EMBL" id="KAF0686167.1"/>
    </source>
</evidence>
<feature type="active site" description="Proton acceptor" evidence="3">
    <location>
        <position position="148"/>
    </location>
</feature>
<dbReference type="GO" id="GO:0016740">
    <property type="term" value="F:transferase activity"/>
    <property type="evidence" value="ECO:0007669"/>
    <property type="project" value="UniProtKB-KW"/>
</dbReference>
<keyword evidence="7" id="KW-1185">Reference proteome</keyword>
<evidence type="ECO:0000256" key="2">
    <source>
        <dbReference type="ARBA" id="ARBA00023027"/>
    </source>
</evidence>
<evidence type="ECO:0000256" key="1">
    <source>
        <dbReference type="ARBA" id="ARBA00022679"/>
    </source>
</evidence>
<dbReference type="PROSITE" id="PS50305">
    <property type="entry name" value="SIRTUIN"/>
    <property type="match status" value="1"/>
</dbReference>
<dbReference type="Gene3D" id="3.40.50.1220">
    <property type="entry name" value="TPP-binding domain"/>
    <property type="match status" value="1"/>
</dbReference>
<dbReference type="InterPro" id="IPR029035">
    <property type="entry name" value="DHS-like_NAD/FAD-binding_dom"/>
</dbReference>
<dbReference type="AlphaFoldDB" id="A0A485LJ41"/>
<dbReference type="GO" id="GO:0046872">
    <property type="term" value="F:metal ion binding"/>
    <property type="evidence" value="ECO:0007669"/>
    <property type="project" value="UniProtKB-KW"/>
</dbReference>
<keyword evidence="1" id="KW-0808">Transferase</keyword>
<dbReference type="Gene3D" id="3.30.1600.10">
    <property type="entry name" value="SIR2/SIRT2 'Small Domain"/>
    <property type="match status" value="1"/>
</dbReference>
<keyword evidence="3" id="KW-0862">Zinc</keyword>
<dbReference type="Proteomes" id="UP000332933">
    <property type="component" value="Unassembled WGS sequence"/>
</dbReference>
<evidence type="ECO:0000313" key="6">
    <source>
        <dbReference type="EMBL" id="VFT98687.1"/>
    </source>
</evidence>
<dbReference type="InterPro" id="IPR026591">
    <property type="entry name" value="Sirtuin_cat_small_dom_sf"/>
</dbReference>
<proteinExistence type="predicted"/>
<dbReference type="SUPFAM" id="SSF52467">
    <property type="entry name" value="DHS-like NAD/FAD-binding domain"/>
    <property type="match status" value="1"/>
</dbReference>
<evidence type="ECO:0000313" key="7">
    <source>
        <dbReference type="Proteomes" id="UP000332933"/>
    </source>
</evidence>
<feature type="binding site" evidence="3">
    <location>
        <position position="213"/>
    </location>
    <ligand>
        <name>Zn(2+)</name>
        <dbReference type="ChEBI" id="CHEBI:29105"/>
    </ligand>
</feature>
<dbReference type="EMBL" id="VJMH01007014">
    <property type="protein sequence ID" value="KAF0686167.1"/>
    <property type="molecule type" value="Genomic_DNA"/>
</dbReference>
<gene>
    <name evidence="6" type="primary">Aste57867_22019</name>
    <name evidence="5" type="ORF">As57867_021950</name>
    <name evidence="6" type="ORF">ASTE57867_22019</name>
</gene>
<feature type="domain" description="Deacetylase sirtuin-type" evidence="4">
    <location>
        <begin position="1"/>
        <end position="352"/>
    </location>
</feature>
<dbReference type="PANTHER" id="PTHR48252">
    <property type="entry name" value="HISTONE DEACETYLASE 2-RELATED"/>
    <property type="match status" value="1"/>
</dbReference>
<feature type="binding site" evidence="3">
    <location>
        <position position="210"/>
    </location>
    <ligand>
        <name>Zn(2+)</name>
        <dbReference type="ChEBI" id="CHEBI:29105"/>
    </ligand>
</feature>